<name>A0A1K0IIG8_CUPNE</name>
<proteinExistence type="predicted"/>
<accession>A0A1K0IIG8</accession>
<sequence>MDTPRPRRCKRRRGTSSSRPYSADRWIRLLARRHSQIQVDLIVGCPILKVLTETRFCKAKVGQRNGHVSWMICQMKRDRAGHICLQVRTGS</sequence>
<dbReference type="EMBL" id="FMSH01000276">
    <property type="protein sequence ID" value="SCU76831.1"/>
    <property type="molecule type" value="Genomic_DNA"/>
</dbReference>
<feature type="region of interest" description="Disordered" evidence="1">
    <location>
        <begin position="1"/>
        <end position="21"/>
    </location>
</feature>
<organism evidence="2">
    <name type="scientific">Cupriavidus necator</name>
    <name type="common">Alcaligenes eutrophus</name>
    <name type="synonym">Ralstonia eutropha</name>
    <dbReference type="NCBI Taxonomy" id="106590"/>
    <lineage>
        <taxon>Bacteria</taxon>
        <taxon>Pseudomonadati</taxon>
        <taxon>Pseudomonadota</taxon>
        <taxon>Betaproteobacteria</taxon>
        <taxon>Burkholderiales</taxon>
        <taxon>Burkholderiaceae</taxon>
        <taxon>Cupriavidus</taxon>
    </lineage>
</organism>
<protein>
    <submittedName>
        <fullName evidence="2">Uncharacterized protein</fullName>
    </submittedName>
</protein>
<feature type="compositionally biased region" description="Basic residues" evidence="1">
    <location>
        <begin position="1"/>
        <end position="14"/>
    </location>
</feature>
<gene>
    <name evidence="2" type="ORF">CNECB9_3470005</name>
</gene>
<reference evidence="2" key="1">
    <citation type="submission" date="2016-09" db="EMBL/GenBank/DDBJ databases">
        <authorList>
            <person name="Capua I."/>
            <person name="De Benedictis P."/>
            <person name="Joannis T."/>
            <person name="Lombin L.H."/>
            <person name="Cattoli G."/>
        </authorList>
    </citation>
    <scope>NUCLEOTIDE SEQUENCE</scope>
    <source>
        <strain evidence="2">B9</strain>
    </source>
</reference>
<dbReference type="AlphaFoldDB" id="A0A1K0IIG8"/>
<evidence type="ECO:0000256" key="1">
    <source>
        <dbReference type="SAM" id="MobiDB-lite"/>
    </source>
</evidence>
<evidence type="ECO:0000313" key="2">
    <source>
        <dbReference type="EMBL" id="SCU76831.1"/>
    </source>
</evidence>